<dbReference type="GO" id="GO:0009538">
    <property type="term" value="C:photosystem I reaction center"/>
    <property type="evidence" value="ECO:0007669"/>
    <property type="project" value="UniProtKB-UniRule"/>
</dbReference>
<gene>
    <name evidence="7" type="ORF">HU200_029676</name>
</gene>
<evidence type="ECO:0000256" key="5">
    <source>
        <dbReference type="SAM" id="MobiDB-lite"/>
    </source>
</evidence>
<keyword evidence="6" id="KW-1133">Transmembrane helix</keyword>
<sequence length="366" mass="38680">MGTSGIRKVYPTGRAPRHAKFGAAADALGTDPPRTAIRAYGKHTAQPTQKSNPLPPQPQAQQPSTPQNLRPGARTRARAATLDATPPIPVAHLTPPYPRLTHSPPALPIPSSILSLHRLHPTRTPLPDAAAAEMAALAASSTAAFAAKPRLPRARLSVSCSATGGDNGSSSSNSVSLASSVKTFSAALALSSVLLSSAATSPPPAAADIAGLTPCKESKAFAKREKNSIKKLTASLNKYAPDSAPALAINATIEKTKRRFENYGKFGLLCGADGLPHLIVSGDQRHWGEFITPGLLFLYIAGWIGWVGRSYLIAISGEKKPAMREIIIDVELASRLLPRGFIWPVAAYRELINGDLVVDDKDIGYY</sequence>
<dbReference type="PANTHER" id="PTHR34939:SF1">
    <property type="entry name" value="PHOTOSYSTEM I REACTION CENTER SUBUNIT III, CHLOROPLASTIC"/>
    <property type="match status" value="1"/>
</dbReference>
<keyword evidence="4" id="KW-0150">Chloroplast</keyword>
<comment type="subcellular location">
    <subcellularLocation>
        <location evidence="4">Plastid</location>
        <location evidence="4">Chloroplast thylakoid lumen</location>
    </subcellularLocation>
</comment>
<keyword evidence="2 4" id="KW-0602">Photosynthesis</keyword>
<evidence type="ECO:0000256" key="6">
    <source>
        <dbReference type="SAM" id="Phobius"/>
    </source>
</evidence>
<evidence type="ECO:0000313" key="8">
    <source>
        <dbReference type="Proteomes" id="UP000636709"/>
    </source>
</evidence>
<dbReference type="PANTHER" id="PTHR34939">
    <property type="entry name" value="PHOTOSYSTEM I REACTION CENTER SUBUNIT III, CHLOROPLASTIC"/>
    <property type="match status" value="1"/>
</dbReference>
<feature type="region of interest" description="Disordered" evidence="5">
    <location>
        <begin position="1"/>
        <end position="90"/>
    </location>
</feature>
<comment type="function">
    <text evidence="4">Participates in efficiency of electron transfer from plastocyanin to P700 (or cytochrome c553 in algae and cyanobacteria). This plastocyanin-docking protein contributes to the specific association of plastocyanin to PSI.</text>
</comment>
<dbReference type="InterPro" id="IPR003666">
    <property type="entry name" value="PSI_PsaF"/>
</dbReference>
<name>A0A835ESY1_9POAL</name>
<dbReference type="FunFam" id="1.10.8.110:FF:000001">
    <property type="entry name" value="Photosystem I reaction center subunit III"/>
    <property type="match status" value="1"/>
</dbReference>
<proteinExistence type="inferred from homology"/>
<evidence type="ECO:0000256" key="1">
    <source>
        <dbReference type="ARBA" id="ARBA00008386"/>
    </source>
</evidence>
<dbReference type="InterPro" id="IPR036577">
    <property type="entry name" value="PSI_PsaF_sf"/>
</dbReference>
<dbReference type="Gene3D" id="1.10.8.110">
    <property type="entry name" value="Photosystem I PsaF, reaction centre subunit III"/>
    <property type="match status" value="1"/>
</dbReference>
<keyword evidence="4" id="KW-0934">Plastid</keyword>
<dbReference type="AlphaFoldDB" id="A0A835ESY1"/>
<organism evidence="7 8">
    <name type="scientific">Digitaria exilis</name>
    <dbReference type="NCBI Taxonomy" id="1010633"/>
    <lineage>
        <taxon>Eukaryota</taxon>
        <taxon>Viridiplantae</taxon>
        <taxon>Streptophyta</taxon>
        <taxon>Embryophyta</taxon>
        <taxon>Tracheophyta</taxon>
        <taxon>Spermatophyta</taxon>
        <taxon>Magnoliopsida</taxon>
        <taxon>Liliopsida</taxon>
        <taxon>Poales</taxon>
        <taxon>Poaceae</taxon>
        <taxon>PACMAD clade</taxon>
        <taxon>Panicoideae</taxon>
        <taxon>Panicodae</taxon>
        <taxon>Paniceae</taxon>
        <taxon>Anthephorinae</taxon>
        <taxon>Digitaria</taxon>
    </lineage>
</organism>
<dbReference type="SUPFAM" id="SSF81536">
    <property type="entry name" value="Subunit III of photosystem I reaction centre, PsaF"/>
    <property type="match status" value="1"/>
</dbReference>
<evidence type="ECO:0000256" key="2">
    <source>
        <dbReference type="ARBA" id="ARBA00022531"/>
    </source>
</evidence>
<feature type="transmembrane region" description="Helical" evidence="6">
    <location>
        <begin position="294"/>
        <end position="314"/>
    </location>
</feature>
<evidence type="ECO:0000256" key="3">
    <source>
        <dbReference type="ARBA" id="ARBA00022836"/>
    </source>
</evidence>
<dbReference type="GO" id="GO:0009543">
    <property type="term" value="C:chloroplast thylakoid lumen"/>
    <property type="evidence" value="ECO:0007669"/>
    <property type="project" value="UniProtKB-SubCell"/>
</dbReference>
<keyword evidence="6" id="KW-0812">Transmembrane</keyword>
<accession>A0A835ESY1</accession>
<dbReference type="OrthoDB" id="1920411at2759"/>
<feature type="compositionally biased region" description="Low complexity" evidence="5">
    <location>
        <begin position="59"/>
        <end position="85"/>
    </location>
</feature>
<evidence type="ECO:0000313" key="7">
    <source>
        <dbReference type="EMBL" id="KAF8709956.1"/>
    </source>
</evidence>
<comment type="caution">
    <text evidence="7">The sequence shown here is derived from an EMBL/GenBank/DDBJ whole genome shotgun (WGS) entry which is preliminary data.</text>
</comment>
<keyword evidence="6" id="KW-0472">Membrane</keyword>
<dbReference type="GO" id="GO:0009535">
    <property type="term" value="C:chloroplast thylakoid membrane"/>
    <property type="evidence" value="ECO:0007669"/>
    <property type="project" value="TreeGrafter"/>
</dbReference>
<dbReference type="Pfam" id="PF02507">
    <property type="entry name" value="PSI_PsaF"/>
    <property type="match status" value="1"/>
</dbReference>
<dbReference type="EMBL" id="JACEFO010001754">
    <property type="protein sequence ID" value="KAF8709956.1"/>
    <property type="molecule type" value="Genomic_DNA"/>
</dbReference>
<dbReference type="GO" id="GO:0015979">
    <property type="term" value="P:photosynthesis"/>
    <property type="evidence" value="ECO:0007669"/>
    <property type="project" value="UniProtKB-UniRule"/>
</dbReference>
<keyword evidence="8" id="KW-1185">Reference proteome</keyword>
<keyword evidence="4" id="KW-0793">Thylakoid</keyword>
<comment type="similarity">
    <text evidence="1 4">Belongs to the PsaF family.</text>
</comment>
<evidence type="ECO:0000256" key="4">
    <source>
        <dbReference type="RuleBase" id="RU368107"/>
    </source>
</evidence>
<dbReference type="Proteomes" id="UP000636709">
    <property type="component" value="Unassembled WGS sequence"/>
</dbReference>
<keyword evidence="3 4" id="KW-0603">Photosystem I</keyword>
<reference evidence="7" key="1">
    <citation type="submission" date="2020-07" db="EMBL/GenBank/DDBJ databases">
        <title>Genome sequence and genetic diversity analysis of an under-domesticated orphan crop, white fonio (Digitaria exilis).</title>
        <authorList>
            <person name="Bennetzen J.L."/>
            <person name="Chen S."/>
            <person name="Ma X."/>
            <person name="Wang X."/>
            <person name="Yssel A.E.J."/>
            <person name="Chaluvadi S.R."/>
            <person name="Johnson M."/>
            <person name="Gangashetty P."/>
            <person name="Hamidou F."/>
            <person name="Sanogo M.D."/>
            <person name="Zwaenepoel A."/>
            <person name="Wallace J."/>
            <person name="Van De Peer Y."/>
            <person name="Van Deynze A."/>
        </authorList>
    </citation>
    <scope>NUCLEOTIDE SEQUENCE</scope>
    <source>
        <tissue evidence="7">Leaves</tissue>
    </source>
</reference>
<protein>
    <recommendedName>
        <fullName evidence="4">Photosystem I reaction center subunit III</fullName>
    </recommendedName>
    <alternativeName>
        <fullName evidence="4">PSI-F</fullName>
    </alternativeName>
</protein>